<dbReference type="InterPro" id="IPR050482">
    <property type="entry name" value="Sensor_HK_TwoCompSys"/>
</dbReference>
<dbReference type="GO" id="GO:0000155">
    <property type="term" value="F:phosphorelay sensor kinase activity"/>
    <property type="evidence" value="ECO:0007669"/>
    <property type="project" value="InterPro"/>
</dbReference>
<reference evidence="15" key="1">
    <citation type="submission" date="2018-05" db="EMBL/GenBank/DDBJ databases">
        <authorList>
            <person name="Klenk H.-P."/>
            <person name="Huntemann M."/>
            <person name="Clum A."/>
            <person name="Pillay M."/>
            <person name="Palaniappan K."/>
            <person name="Varghese N."/>
            <person name="Mikhailova N."/>
            <person name="Stamatis D."/>
            <person name="Reddy T."/>
            <person name="Daum C."/>
            <person name="Shapiro N."/>
            <person name="Ivanova N."/>
            <person name="Kyrpides N."/>
            <person name="Woyke T."/>
        </authorList>
    </citation>
    <scope>NUCLEOTIDE SEQUENCE [LARGE SCALE GENOMIC DNA]</scope>
    <source>
        <strain evidence="15">DSM 45417</strain>
    </source>
</reference>
<dbReference type="EC" id="2.7.13.3" evidence="2"/>
<keyword evidence="10" id="KW-0812">Transmembrane</keyword>
<feature type="domain" description="Signal transduction histidine kinase subgroup 3 dimerisation and phosphoacceptor" evidence="12">
    <location>
        <begin position="189"/>
        <end position="254"/>
    </location>
</feature>
<gene>
    <name evidence="14" type="ORF">JD79_01597</name>
</gene>
<evidence type="ECO:0000313" key="15">
    <source>
        <dbReference type="Proteomes" id="UP000246661"/>
    </source>
</evidence>
<keyword evidence="10" id="KW-1133">Transmembrane helix</keyword>
<evidence type="ECO:0000256" key="10">
    <source>
        <dbReference type="SAM" id="Phobius"/>
    </source>
</evidence>
<organism evidence="14 15">
    <name type="scientific">Geodermatophilus normandii</name>
    <dbReference type="NCBI Taxonomy" id="1137989"/>
    <lineage>
        <taxon>Bacteria</taxon>
        <taxon>Bacillati</taxon>
        <taxon>Actinomycetota</taxon>
        <taxon>Actinomycetes</taxon>
        <taxon>Geodermatophilales</taxon>
        <taxon>Geodermatophilaceae</taxon>
        <taxon>Geodermatophilus</taxon>
    </lineage>
</organism>
<feature type="transmembrane region" description="Helical" evidence="10">
    <location>
        <begin position="146"/>
        <end position="164"/>
    </location>
</feature>
<evidence type="ECO:0000256" key="3">
    <source>
        <dbReference type="ARBA" id="ARBA00022553"/>
    </source>
</evidence>
<dbReference type="CDD" id="cd16917">
    <property type="entry name" value="HATPase_UhpB-NarQ-NarX-like"/>
    <property type="match status" value="1"/>
</dbReference>
<keyword evidence="7" id="KW-0067">ATP-binding</keyword>
<evidence type="ECO:0000256" key="6">
    <source>
        <dbReference type="ARBA" id="ARBA00022777"/>
    </source>
</evidence>
<comment type="catalytic activity">
    <reaction evidence="1">
        <text>ATP + protein L-histidine = ADP + protein N-phospho-L-histidine.</text>
        <dbReference type="EC" id="2.7.13.3"/>
    </reaction>
</comment>
<evidence type="ECO:0000259" key="11">
    <source>
        <dbReference type="Pfam" id="PF02518"/>
    </source>
</evidence>
<keyword evidence="6 14" id="KW-0418">Kinase</keyword>
<dbReference type="AlphaFoldDB" id="A0A317QHX8"/>
<dbReference type="GO" id="GO:0016020">
    <property type="term" value="C:membrane"/>
    <property type="evidence" value="ECO:0007669"/>
    <property type="project" value="InterPro"/>
</dbReference>
<dbReference type="Gene3D" id="1.20.5.1930">
    <property type="match status" value="1"/>
</dbReference>
<accession>A0A317QHX8</accession>
<evidence type="ECO:0000259" key="12">
    <source>
        <dbReference type="Pfam" id="PF07730"/>
    </source>
</evidence>
<feature type="domain" description="Histidine kinase/HSP90-like ATPase" evidence="11">
    <location>
        <begin position="297"/>
        <end position="392"/>
    </location>
</feature>
<dbReference type="EMBL" id="QGTX01000001">
    <property type="protein sequence ID" value="PWW22444.1"/>
    <property type="molecule type" value="Genomic_DNA"/>
</dbReference>
<sequence length="395" mass="40776">MTTTAEAARHPAVAAASVPRWTSGLDLAVAVGLAVWGLVEVVLSPDLGLVPGALFVLVATLPLALRRRFPGSVTAVVAAALVVHAATAEAAATFTPFPSLLLAAFTVAVHVRSLPAAVGLGLLPVAAMGMAGQLGYFGVEAARPRALVLLVFFVAGAWTGGRVVHHRALAALRAEEGSAAAADRAVAQERARIARELHDVVAHAVSVVVLQTGAAEQFVGRDPDRARGHVGMARRTATEAMAEMRHLLDVLREGEAVYLPQPGIERLPDLVDEARGAGLDVTLAVDVPVPVPDGPSLAVYRIVQESLTNVLRHAPGARTTVAVGSTGRELTVEVRDHGRRADPEDGHPAPAGLSSGGYGIPGMRERVRVYGGSLAVGPEPDGGWLVRAVLPAGSS</sequence>
<evidence type="ECO:0000256" key="8">
    <source>
        <dbReference type="ARBA" id="ARBA00023012"/>
    </source>
</evidence>
<protein>
    <recommendedName>
        <fullName evidence="2">histidine kinase</fullName>
        <ecNumber evidence="2">2.7.13.3</ecNumber>
    </recommendedName>
</protein>
<evidence type="ECO:0000256" key="2">
    <source>
        <dbReference type="ARBA" id="ARBA00012438"/>
    </source>
</evidence>
<feature type="domain" description="DUF7134" evidence="13">
    <location>
        <begin position="23"/>
        <end position="167"/>
    </location>
</feature>
<feature type="transmembrane region" description="Helical" evidence="10">
    <location>
        <begin position="49"/>
        <end position="65"/>
    </location>
</feature>
<dbReference type="GO" id="GO:0046983">
    <property type="term" value="F:protein dimerization activity"/>
    <property type="evidence" value="ECO:0007669"/>
    <property type="project" value="InterPro"/>
</dbReference>
<feature type="transmembrane region" description="Helical" evidence="10">
    <location>
        <begin position="25"/>
        <end position="43"/>
    </location>
</feature>
<feature type="transmembrane region" description="Helical" evidence="10">
    <location>
        <begin position="72"/>
        <end position="94"/>
    </location>
</feature>
<dbReference type="OrthoDB" id="227596at2"/>
<evidence type="ECO:0000256" key="9">
    <source>
        <dbReference type="SAM" id="MobiDB-lite"/>
    </source>
</evidence>
<evidence type="ECO:0000313" key="14">
    <source>
        <dbReference type="EMBL" id="PWW22444.1"/>
    </source>
</evidence>
<dbReference type="GO" id="GO:0005524">
    <property type="term" value="F:ATP binding"/>
    <property type="evidence" value="ECO:0007669"/>
    <property type="project" value="UniProtKB-KW"/>
</dbReference>
<dbReference type="Pfam" id="PF07730">
    <property type="entry name" value="HisKA_3"/>
    <property type="match status" value="1"/>
</dbReference>
<dbReference type="InterPro" id="IPR036890">
    <property type="entry name" value="HATPase_C_sf"/>
</dbReference>
<dbReference type="PANTHER" id="PTHR24421">
    <property type="entry name" value="NITRATE/NITRITE SENSOR PROTEIN NARX-RELATED"/>
    <property type="match status" value="1"/>
</dbReference>
<dbReference type="Pfam" id="PF23539">
    <property type="entry name" value="DUF7134"/>
    <property type="match status" value="1"/>
</dbReference>
<comment type="caution">
    <text evidence="14">The sequence shown here is derived from an EMBL/GenBank/DDBJ whole genome shotgun (WGS) entry which is preliminary data.</text>
</comment>
<evidence type="ECO:0000259" key="13">
    <source>
        <dbReference type="Pfam" id="PF23539"/>
    </source>
</evidence>
<keyword evidence="3" id="KW-0597">Phosphoprotein</keyword>
<dbReference type="Gene3D" id="3.30.565.10">
    <property type="entry name" value="Histidine kinase-like ATPase, C-terminal domain"/>
    <property type="match status" value="1"/>
</dbReference>
<feature type="region of interest" description="Disordered" evidence="9">
    <location>
        <begin position="336"/>
        <end position="358"/>
    </location>
</feature>
<evidence type="ECO:0000256" key="7">
    <source>
        <dbReference type="ARBA" id="ARBA00022840"/>
    </source>
</evidence>
<dbReference type="Proteomes" id="UP000246661">
    <property type="component" value="Unassembled WGS sequence"/>
</dbReference>
<evidence type="ECO:0000256" key="1">
    <source>
        <dbReference type="ARBA" id="ARBA00000085"/>
    </source>
</evidence>
<dbReference type="InterPro" id="IPR003594">
    <property type="entry name" value="HATPase_dom"/>
</dbReference>
<evidence type="ECO:0000256" key="5">
    <source>
        <dbReference type="ARBA" id="ARBA00022741"/>
    </source>
</evidence>
<keyword evidence="5" id="KW-0547">Nucleotide-binding</keyword>
<dbReference type="InterPro" id="IPR055558">
    <property type="entry name" value="DUF7134"/>
</dbReference>
<feature type="compositionally biased region" description="Basic and acidic residues" evidence="9">
    <location>
        <begin position="336"/>
        <end position="347"/>
    </location>
</feature>
<feature type="transmembrane region" description="Helical" evidence="10">
    <location>
        <begin position="114"/>
        <end position="139"/>
    </location>
</feature>
<proteinExistence type="predicted"/>
<dbReference type="RefSeq" id="WP_146220406.1">
    <property type="nucleotide sequence ID" value="NZ_QGTX01000001.1"/>
</dbReference>
<evidence type="ECO:0000256" key="4">
    <source>
        <dbReference type="ARBA" id="ARBA00022679"/>
    </source>
</evidence>
<name>A0A317QHX8_9ACTN</name>
<dbReference type="Pfam" id="PF02518">
    <property type="entry name" value="HATPase_c"/>
    <property type="match status" value="1"/>
</dbReference>
<keyword evidence="10" id="KW-0472">Membrane</keyword>
<keyword evidence="8" id="KW-0902">Two-component regulatory system</keyword>
<keyword evidence="15" id="KW-1185">Reference proteome</keyword>
<dbReference type="InterPro" id="IPR011712">
    <property type="entry name" value="Sig_transdc_His_kin_sub3_dim/P"/>
</dbReference>
<keyword evidence="4" id="KW-0808">Transferase</keyword>
<dbReference type="SUPFAM" id="SSF55874">
    <property type="entry name" value="ATPase domain of HSP90 chaperone/DNA topoisomerase II/histidine kinase"/>
    <property type="match status" value="1"/>
</dbReference>
<dbReference type="PANTHER" id="PTHR24421:SF10">
    <property type="entry name" value="NITRATE_NITRITE SENSOR PROTEIN NARQ"/>
    <property type="match status" value="1"/>
</dbReference>